<dbReference type="Gene3D" id="1.10.150.130">
    <property type="match status" value="1"/>
</dbReference>
<dbReference type="PROSITE" id="PS51900">
    <property type="entry name" value="CB"/>
    <property type="match status" value="1"/>
</dbReference>
<dbReference type="InterPro" id="IPR010998">
    <property type="entry name" value="Integrase_recombinase_N"/>
</dbReference>
<evidence type="ECO:0000256" key="3">
    <source>
        <dbReference type="ARBA" id="ARBA00023172"/>
    </source>
</evidence>
<dbReference type="PROSITE" id="PS51898">
    <property type="entry name" value="TYR_RECOMBINASE"/>
    <property type="match status" value="1"/>
</dbReference>
<proteinExistence type="inferred from homology"/>
<dbReference type="InterPro" id="IPR053876">
    <property type="entry name" value="Phage_int_M"/>
</dbReference>
<gene>
    <name evidence="7" type="ORF">GALL_291980</name>
</gene>
<feature type="domain" description="Core-binding (CB)" evidence="6">
    <location>
        <begin position="61"/>
        <end position="142"/>
    </location>
</feature>
<evidence type="ECO:0000259" key="5">
    <source>
        <dbReference type="PROSITE" id="PS51898"/>
    </source>
</evidence>
<dbReference type="SUPFAM" id="SSF56349">
    <property type="entry name" value="DNA breaking-rejoining enzymes"/>
    <property type="match status" value="1"/>
</dbReference>
<evidence type="ECO:0000256" key="1">
    <source>
        <dbReference type="ARBA" id="ARBA00008857"/>
    </source>
</evidence>
<protein>
    <submittedName>
        <fullName evidence="7">Putative prophage phiRv2 integrase</fullName>
    </submittedName>
</protein>
<evidence type="ECO:0000256" key="4">
    <source>
        <dbReference type="SAM" id="MobiDB-lite"/>
    </source>
</evidence>
<dbReference type="Pfam" id="PF00589">
    <property type="entry name" value="Phage_integrase"/>
    <property type="match status" value="1"/>
</dbReference>
<dbReference type="CDD" id="cd01189">
    <property type="entry name" value="INT_ICEBs1_C_like"/>
    <property type="match status" value="1"/>
</dbReference>
<evidence type="ECO:0000259" key="6">
    <source>
        <dbReference type="PROSITE" id="PS51900"/>
    </source>
</evidence>
<keyword evidence="3" id="KW-0233">DNA recombination</keyword>
<dbReference type="GO" id="GO:0003677">
    <property type="term" value="F:DNA binding"/>
    <property type="evidence" value="ECO:0007669"/>
    <property type="project" value="UniProtKB-KW"/>
</dbReference>
<reference evidence="7" key="1">
    <citation type="submission" date="2016-10" db="EMBL/GenBank/DDBJ databases">
        <title>Sequence of Gallionella enrichment culture.</title>
        <authorList>
            <person name="Poehlein A."/>
            <person name="Muehling M."/>
            <person name="Daniel R."/>
        </authorList>
    </citation>
    <scope>NUCLEOTIDE SEQUENCE</scope>
</reference>
<accession>A0A1J5QZ71</accession>
<dbReference type="InterPro" id="IPR002104">
    <property type="entry name" value="Integrase_catalytic"/>
</dbReference>
<sequence>MAVTRRVTDAGKVVWRAKVFFRQRVVAERTFDKRADAARWEADQRSKLQSGSWIDPGRGRVTFEDVAEEWQDSREHLAVRSQETTRFLLDSYILPNLGRVPIDSITATDVERVLTKMTKRNLATVSRRRTLSVIRLVLDFAERDRRLATNVARLVQLPKGPSRREPRWLTADQLLLLADTVPGGCRPVVLFLGLAGCRFSEMAALRVDDVVTTQHGLALRVHRAAPQSKRTSAAIIGSTKTHQTRTVPVPAAIDAYVRDRVDSASRGDYLFPSPRGTIWTNTNFRLRARWTATTSAVGLAGTRIHDLRHTAASLLIAAGADVKAVQSILGHASATMTMDLYGHLFSEAPYVAISQLPSFSEALEEPEDGREDDPSSTRSTESPSDDPDSENELH</sequence>
<name>A0A1J5QZ71_9ZZZZ</name>
<comment type="similarity">
    <text evidence="1">Belongs to the 'phage' integrase family.</text>
</comment>
<organism evidence="7">
    <name type="scientific">mine drainage metagenome</name>
    <dbReference type="NCBI Taxonomy" id="410659"/>
    <lineage>
        <taxon>unclassified sequences</taxon>
        <taxon>metagenomes</taxon>
        <taxon>ecological metagenomes</taxon>
    </lineage>
</organism>
<dbReference type="PANTHER" id="PTHR30349">
    <property type="entry name" value="PHAGE INTEGRASE-RELATED"/>
    <property type="match status" value="1"/>
</dbReference>
<feature type="compositionally biased region" description="Acidic residues" evidence="4">
    <location>
        <begin position="362"/>
        <end position="371"/>
    </location>
</feature>
<dbReference type="InterPro" id="IPR011010">
    <property type="entry name" value="DNA_brk_join_enz"/>
</dbReference>
<dbReference type="InterPro" id="IPR050090">
    <property type="entry name" value="Tyrosine_recombinase_XerCD"/>
</dbReference>
<evidence type="ECO:0000256" key="2">
    <source>
        <dbReference type="ARBA" id="ARBA00023125"/>
    </source>
</evidence>
<dbReference type="GO" id="GO:0015074">
    <property type="term" value="P:DNA integration"/>
    <property type="evidence" value="ECO:0007669"/>
    <property type="project" value="InterPro"/>
</dbReference>
<evidence type="ECO:0000313" key="7">
    <source>
        <dbReference type="EMBL" id="OIQ88920.1"/>
    </source>
</evidence>
<feature type="region of interest" description="Disordered" evidence="4">
    <location>
        <begin position="357"/>
        <end position="394"/>
    </location>
</feature>
<dbReference type="InterPro" id="IPR013762">
    <property type="entry name" value="Integrase-like_cat_sf"/>
</dbReference>
<dbReference type="GO" id="GO:0006310">
    <property type="term" value="P:DNA recombination"/>
    <property type="evidence" value="ECO:0007669"/>
    <property type="project" value="UniProtKB-KW"/>
</dbReference>
<keyword evidence="2" id="KW-0238">DNA-binding</keyword>
<comment type="caution">
    <text evidence="7">The sequence shown here is derived from an EMBL/GenBank/DDBJ whole genome shotgun (WGS) entry which is preliminary data.</text>
</comment>
<dbReference type="InterPro" id="IPR044068">
    <property type="entry name" value="CB"/>
</dbReference>
<feature type="compositionally biased region" description="Acidic residues" evidence="4">
    <location>
        <begin position="383"/>
        <end position="394"/>
    </location>
</feature>
<dbReference type="Gene3D" id="1.10.443.10">
    <property type="entry name" value="Intergrase catalytic core"/>
    <property type="match status" value="1"/>
</dbReference>
<dbReference type="EMBL" id="MLJW01000352">
    <property type="protein sequence ID" value="OIQ88920.1"/>
    <property type="molecule type" value="Genomic_DNA"/>
</dbReference>
<dbReference type="PANTHER" id="PTHR30349:SF64">
    <property type="entry name" value="PROPHAGE INTEGRASE INTD-RELATED"/>
    <property type="match status" value="1"/>
</dbReference>
<dbReference type="AlphaFoldDB" id="A0A1J5QZ71"/>
<feature type="domain" description="Tyr recombinase" evidence="5">
    <location>
        <begin position="164"/>
        <end position="354"/>
    </location>
</feature>
<dbReference type="Pfam" id="PF22022">
    <property type="entry name" value="Phage_int_M"/>
    <property type="match status" value="1"/>
</dbReference>